<dbReference type="Gene3D" id="3.30.1220.10">
    <property type="entry name" value="CobW-like, C-terminal domain"/>
    <property type="match status" value="1"/>
</dbReference>
<comment type="function">
    <text evidence="5">Zinc chaperone that directly transfers zinc cofactor to target proteins, thereby activating them. Zinc is transferred from the CXCC motif in the GTPase domain to the zinc binding site in target proteins in a process requiring GTP hydrolysis.</text>
</comment>
<evidence type="ECO:0000256" key="4">
    <source>
        <dbReference type="ARBA" id="ARBA00034320"/>
    </source>
</evidence>
<dbReference type="SUPFAM" id="SSF52540">
    <property type="entry name" value="P-loop containing nucleoside triphosphate hydrolases"/>
    <property type="match status" value="1"/>
</dbReference>
<dbReference type="Pfam" id="PF07683">
    <property type="entry name" value="CobW_C"/>
    <property type="match status" value="1"/>
</dbReference>
<gene>
    <name evidence="8" type="primary">yjiA_2</name>
    <name evidence="8" type="ORF">OCH7691_03888</name>
</gene>
<evidence type="ECO:0000259" key="7">
    <source>
        <dbReference type="SMART" id="SM00833"/>
    </source>
</evidence>
<dbReference type="InterPro" id="IPR011629">
    <property type="entry name" value="CobW-like_C"/>
</dbReference>
<dbReference type="PANTHER" id="PTHR13748">
    <property type="entry name" value="COBW-RELATED"/>
    <property type="match status" value="1"/>
</dbReference>
<dbReference type="InterPro" id="IPR003495">
    <property type="entry name" value="CobW/HypB/UreG_nucleotide-bd"/>
</dbReference>
<protein>
    <submittedName>
        <fullName evidence="8">Putative GTP-binding protein YjiA</fullName>
    </submittedName>
</protein>
<dbReference type="GO" id="GO:0016787">
    <property type="term" value="F:hydrolase activity"/>
    <property type="evidence" value="ECO:0007669"/>
    <property type="project" value="UniProtKB-KW"/>
</dbReference>
<dbReference type="SMART" id="SM00833">
    <property type="entry name" value="CobW_C"/>
    <property type="match status" value="1"/>
</dbReference>
<evidence type="ECO:0000313" key="8">
    <source>
        <dbReference type="EMBL" id="SLN75555.1"/>
    </source>
</evidence>
<dbReference type="AlphaFoldDB" id="A0A1Y5TY20"/>
<comment type="catalytic activity">
    <reaction evidence="6">
        <text>GTP + H2O = GDP + phosphate + H(+)</text>
        <dbReference type="Rhea" id="RHEA:19669"/>
        <dbReference type="ChEBI" id="CHEBI:15377"/>
        <dbReference type="ChEBI" id="CHEBI:15378"/>
        <dbReference type="ChEBI" id="CHEBI:37565"/>
        <dbReference type="ChEBI" id="CHEBI:43474"/>
        <dbReference type="ChEBI" id="CHEBI:58189"/>
    </reaction>
    <physiologicalReaction direction="left-to-right" evidence="6">
        <dbReference type="Rhea" id="RHEA:19670"/>
    </physiologicalReaction>
</comment>
<keyword evidence="1" id="KW-0547">Nucleotide-binding</keyword>
<dbReference type="Pfam" id="PF02492">
    <property type="entry name" value="cobW"/>
    <property type="match status" value="1"/>
</dbReference>
<organism evidence="8 9">
    <name type="scientific">Oceanibacterium hippocampi</name>
    <dbReference type="NCBI Taxonomy" id="745714"/>
    <lineage>
        <taxon>Bacteria</taxon>
        <taxon>Pseudomonadati</taxon>
        <taxon>Pseudomonadota</taxon>
        <taxon>Alphaproteobacteria</taxon>
        <taxon>Sneathiellales</taxon>
        <taxon>Sneathiellaceae</taxon>
        <taxon>Oceanibacterium</taxon>
    </lineage>
</organism>
<dbReference type="InterPro" id="IPR027417">
    <property type="entry name" value="P-loop_NTPase"/>
</dbReference>
<dbReference type="GO" id="GO:0005737">
    <property type="term" value="C:cytoplasm"/>
    <property type="evidence" value="ECO:0007669"/>
    <property type="project" value="TreeGrafter"/>
</dbReference>
<dbReference type="EMBL" id="FWFR01000004">
    <property type="protein sequence ID" value="SLN75555.1"/>
    <property type="molecule type" value="Genomic_DNA"/>
</dbReference>
<evidence type="ECO:0000256" key="1">
    <source>
        <dbReference type="ARBA" id="ARBA00022741"/>
    </source>
</evidence>
<keyword evidence="9" id="KW-1185">Reference proteome</keyword>
<evidence type="ECO:0000256" key="3">
    <source>
        <dbReference type="ARBA" id="ARBA00023186"/>
    </source>
</evidence>
<name>A0A1Y5TY20_9PROT</name>
<feature type="domain" description="CobW C-terminal" evidence="7">
    <location>
        <begin position="234"/>
        <end position="328"/>
    </location>
</feature>
<keyword evidence="3" id="KW-0143">Chaperone</keyword>
<dbReference type="GO" id="GO:0000166">
    <property type="term" value="F:nucleotide binding"/>
    <property type="evidence" value="ECO:0007669"/>
    <property type="project" value="UniProtKB-KW"/>
</dbReference>
<dbReference type="PANTHER" id="PTHR13748:SF62">
    <property type="entry name" value="COBW DOMAIN-CONTAINING PROTEIN"/>
    <property type="match status" value="1"/>
</dbReference>
<keyword evidence="2" id="KW-0378">Hydrolase</keyword>
<dbReference type="InterPro" id="IPR036627">
    <property type="entry name" value="CobW-likC_sf"/>
</dbReference>
<dbReference type="RefSeq" id="WP_085885231.1">
    <property type="nucleotide sequence ID" value="NZ_FWFR01000004.1"/>
</dbReference>
<dbReference type="InterPro" id="IPR051316">
    <property type="entry name" value="Zinc-reg_GTPase_activator"/>
</dbReference>
<proteinExistence type="inferred from homology"/>
<dbReference type="InParanoid" id="A0A1Y5TY20"/>
<evidence type="ECO:0000256" key="2">
    <source>
        <dbReference type="ARBA" id="ARBA00022801"/>
    </source>
</evidence>
<reference evidence="8 9" key="1">
    <citation type="submission" date="2017-03" db="EMBL/GenBank/DDBJ databases">
        <authorList>
            <person name="Afonso C.L."/>
            <person name="Miller P.J."/>
            <person name="Scott M.A."/>
            <person name="Spackman E."/>
            <person name="Goraichik I."/>
            <person name="Dimitrov K.M."/>
            <person name="Suarez D.L."/>
            <person name="Swayne D.E."/>
        </authorList>
    </citation>
    <scope>NUCLEOTIDE SEQUENCE [LARGE SCALE GENOMIC DNA]</scope>
    <source>
        <strain evidence="8 9">CECT 7691</strain>
    </source>
</reference>
<sequence length="337" mass="36892">MSIPDTDPRIPVLVLTGFLGSGKSTLLRPLLQAPQFAGAAVIVNEMGEIPIDHLLIDYPGEDIVLLDNGCLCCALRSDLSEALERLYRTAARDNRTIPSVLVETTGLASPAPIVRTFATERNVKARFRLASLAAAVDAEFGEATLKAHQEAVHQVVFADELVITKADKAEPSRLQALSDEIRRLNPHAPIRTSGKDPERPADLLWERIPSALPAERWARLLTGPQAAHHHAHGVETCAFEVTEPFDWPRLADFLGRIVDELAPALLRCKGVINIAGVEKPVVIHGVHHIFYPPETLEEWPDASRRSRLVFILDGANRRSLLDIFAAAGIAIMESRAA</sequence>
<dbReference type="OrthoDB" id="9808822at2"/>
<evidence type="ECO:0000256" key="5">
    <source>
        <dbReference type="ARBA" id="ARBA00045658"/>
    </source>
</evidence>
<evidence type="ECO:0000256" key="6">
    <source>
        <dbReference type="ARBA" id="ARBA00049117"/>
    </source>
</evidence>
<accession>A0A1Y5TY20</accession>
<dbReference type="Proteomes" id="UP000193200">
    <property type="component" value="Unassembled WGS sequence"/>
</dbReference>
<dbReference type="FunCoup" id="A0A1Y5TY20">
    <property type="interactions" value="439"/>
</dbReference>
<dbReference type="CDD" id="cd03112">
    <property type="entry name" value="CobW-like"/>
    <property type="match status" value="1"/>
</dbReference>
<evidence type="ECO:0000313" key="9">
    <source>
        <dbReference type="Proteomes" id="UP000193200"/>
    </source>
</evidence>
<dbReference type="Gene3D" id="3.40.50.300">
    <property type="entry name" value="P-loop containing nucleotide triphosphate hydrolases"/>
    <property type="match status" value="1"/>
</dbReference>
<comment type="similarity">
    <text evidence="4">Belongs to the SIMIBI class G3E GTPase family. ZNG1 subfamily.</text>
</comment>
<dbReference type="SUPFAM" id="SSF90002">
    <property type="entry name" value="Hypothetical protein YjiA, C-terminal domain"/>
    <property type="match status" value="1"/>
</dbReference>